<evidence type="ECO:0000313" key="3">
    <source>
        <dbReference type="Proteomes" id="UP000198379"/>
    </source>
</evidence>
<sequence length="244" mass="27620">MLKKYISLHIYPKLALWILLGFIGFTIVGTLTHELGHIAFAKAFDYKTHLGYGYMNYYDSPFSIEFDTIAARNQEAIASNRDFPEKERLDTLVEKLKISSFLITLGGPLQTTISGTVGFAFLCSWRRRIREYGMKLKDWIFVFISLFWLRQLANPVTGLMRSIAKGGFNPFGGHSDELVLSRYLGWWEGSISLPLALIALGIATYVIFKILPTPVRFTFISAGFIGGVLGYMIWLVWIGPVLMP</sequence>
<gene>
    <name evidence="2" type="ORF">SAMN06265376_10357</name>
</gene>
<evidence type="ECO:0008006" key="4">
    <source>
        <dbReference type="Google" id="ProtNLM"/>
    </source>
</evidence>
<feature type="transmembrane region" description="Helical" evidence="1">
    <location>
        <begin position="98"/>
        <end position="124"/>
    </location>
</feature>
<keyword evidence="1" id="KW-0812">Transmembrane</keyword>
<reference evidence="2 3" key="1">
    <citation type="submission" date="2017-06" db="EMBL/GenBank/DDBJ databases">
        <authorList>
            <person name="Kim H.J."/>
            <person name="Triplett B.A."/>
        </authorList>
    </citation>
    <scope>NUCLEOTIDE SEQUENCE [LARGE SCALE GENOMIC DNA]</scope>
    <source>
        <strain evidence="2 3">DSM 25597</strain>
    </source>
</reference>
<keyword evidence="1" id="KW-1133">Transmembrane helix</keyword>
<feature type="transmembrane region" description="Helical" evidence="1">
    <location>
        <begin position="191"/>
        <end position="208"/>
    </location>
</feature>
<proteinExistence type="predicted"/>
<organism evidence="2 3">
    <name type="scientific">Dokdonia pacifica</name>
    <dbReference type="NCBI Taxonomy" id="1627892"/>
    <lineage>
        <taxon>Bacteria</taxon>
        <taxon>Pseudomonadati</taxon>
        <taxon>Bacteroidota</taxon>
        <taxon>Flavobacteriia</taxon>
        <taxon>Flavobacteriales</taxon>
        <taxon>Flavobacteriaceae</taxon>
        <taxon>Dokdonia</taxon>
    </lineage>
</organism>
<evidence type="ECO:0000313" key="2">
    <source>
        <dbReference type="EMBL" id="SNR80097.1"/>
    </source>
</evidence>
<dbReference type="Proteomes" id="UP000198379">
    <property type="component" value="Unassembled WGS sequence"/>
</dbReference>
<protein>
    <recommendedName>
        <fullName evidence="4">Peptidase family M50</fullName>
    </recommendedName>
</protein>
<feature type="transmembrane region" description="Helical" evidence="1">
    <location>
        <begin position="215"/>
        <end position="238"/>
    </location>
</feature>
<name>A0A238Z9V0_9FLAO</name>
<accession>A0A238Z9V0</accession>
<dbReference type="OrthoDB" id="1252259at2"/>
<dbReference type="AlphaFoldDB" id="A0A238Z9V0"/>
<feature type="transmembrane region" description="Helical" evidence="1">
    <location>
        <begin position="136"/>
        <end position="153"/>
    </location>
</feature>
<evidence type="ECO:0000256" key="1">
    <source>
        <dbReference type="SAM" id="Phobius"/>
    </source>
</evidence>
<keyword evidence="3" id="KW-1185">Reference proteome</keyword>
<dbReference type="EMBL" id="FZNY01000003">
    <property type="protein sequence ID" value="SNR80097.1"/>
    <property type="molecule type" value="Genomic_DNA"/>
</dbReference>
<keyword evidence="1" id="KW-0472">Membrane</keyword>
<dbReference type="RefSeq" id="WP_089371394.1">
    <property type="nucleotide sequence ID" value="NZ_BMEP01000001.1"/>
</dbReference>